<name>A0A9D1DBG5_9FIRM</name>
<sequence length="511" mass="56124">MKLLAVTARSATFSTGYGSAYFAPMPFNVKLNGELVREREEHNVFSLFSLMPDTEYELDTGGSKLKFKTESETLFLNVKDFGAAGDGVRNDAPSFSAAIACAEEGSTVYVPAGDYLLTPVFLKSGITLWLDGGARLLGEIDRTEYPVLPGICGEGDARRNFGTWQGEEANCFASVLTAINCKNIAIIGEGTVDGNALSSDWYQNHRVMRIAWRPRGLFFNRCSGVLVQGITVRDTPSWNVHPYFCKNVKLYNLGLYNVPSMPTTDGIDPDCCENVDIAGVNISVGDDCIAIKSGTLELARRYKTPCKNITVTDCLMESGHGGVVFGSESSGGIENVLVERCLFRGTERGFRIKTRRGRGRVGEISGVTFRNIVMNDVVTPFVINMYYNMGDQTGHTEYVWTTEKLPVDELTPIVGDFEFCDMVCTGVCCCAGAFYGLPEEPIKRIKLKNVSFSYNKNCAPSFPDMKEKNSTVKNGGLYFQFTDRVELENVAFCGADGEEIVCEGVGSVQRR</sequence>
<dbReference type="GO" id="GO:0005975">
    <property type="term" value="P:carbohydrate metabolic process"/>
    <property type="evidence" value="ECO:0007669"/>
    <property type="project" value="InterPro"/>
</dbReference>
<reference evidence="5" key="2">
    <citation type="journal article" date="2021" name="PeerJ">
        <title>Extensive microbial diversity within the chicken gut microbiome revealed by metagenomics and culture.</title>
        <authorList>
            <person name="Gilroy R."/>
            <person name="Ravi A."/>
            <person name="Getino M."/>
            <person name="Pursley I."/>
            <person name="Horton D.L."/>
            <person name="Alikhan N.F."/>
            <person name="Baker D."/>
            <person name="Gharbi K."/>
            <person name="Hall N."/>
            <person name="Watson M."/>
            <person name="Adriaenssens E.M."/>
            <person name="Foster-Nyarko E."/>
            <person name="Jarju S."/>
            <person name="Secka A."/>
            <person name="Antonio M."/>
            <person name="Oren A."/>
            <person name="Chaudhuri R.R."/>
            <person name="La Ragione R."/>
            <person name="Hildebrand F."/>
            <person name="Pallen M.J."/>
        </authorList>
    </citation>
    <scope>NUCLEOTIDE SEQUENCE</scope>
    <source>
        <strain evidence="5">ChiW25-3613</strain>
    </source>
</reference>
<dbReference type="InterPro" id="IPR011050">
    <property type="entry name" value="Pectin_lyase_fold/virulence"/>
</dbReference>
<comment type="caution">
    <text evidence="5">The sequence shown here is derived from an EMBL/GenBank/DDBJ whole genome shotgun (WGS) entry which is preliminary data.</text>
</comment>
<evidence type="ECO:0000256" key="2">
    <source>
        <dbReference type="ARBA" id="ARBA00022801"/>
    </source>
</evidence>
<gene>
    <name evidence="5" type="ORF">IAB90_05140</name>
</gene>
<keyword evidence="2 4" id="KW-0378">Hydrolase</keyword>
<keyword evidence="3 4" id="KW-0326">Glycosidase</keyword>
<comment type="similarity">
    <text evidence="1 4">Belongs to the glycosyl hydrolase 28 family.</text>
</comment>
<dbReference type="GO" id="GO:0004650">
    <property type="term" value="F:polygalacturonase activity"/>
    <property type="evidence" value="ECO:0007669"/>
    <property type="project" value="InterPro"/>
</dbReference>
<dbReference type="SMART" id="SM00710">
    <property type="entry name" value="PbH1"/>
    <property type="match status" value="3"/>
</dbReference>
<evidence type="ECO:0000256" key="3">
    <source>
        <dbReference type="ARBA" id="ARBA00023295"/>
    </source>
</evidence>
<dbReference type="InterPro" id="IPR051801">
    <property type="entry name" value="GH28_Enzymes"/>
</dbReference>
<dbReference type="SUPFAM" id="SSF51126">
    <property type="entry name" value="Pectin lyase-like"/>
    <property type="match status" value="1"/>
</dbReference>
<dbReference type="Gene3D" id="2.160.20.10">
    <property type="entry name" value="Single-stranded right-handed beta-helix, Pectin lyase-like"/>
    <property type="match status" value="1"/>
</dbReference>
<proteinExistence type="inferred from homology"/>
<evidence type="ECO:0000313" key="6">
    <source>
        <dbReference type="Proteomes" id="UP000824179"/>
    </source>
</evidence>
<dbReference type="AlphaFoldDB" id="A0A9D1DBG5"/>
<dbReference type="EMBL" id="DVHB01000085">
    <property type="protein sequence ID" value="HIR39753.1"/>
    <property type="molecule type" value="Genomic_DNA"/>
</dbReference>
<accession>A0A9D1DBG5</accession>
<protein>
    <submittedName>
        <fullName evidence="5">Glycoside hydrolase family 28 protein</fullName>
    </submittedName>
</protein>
<dbReference type="PANTHER" id="PTHR31339">
    <property type="entry name" value="PECTIN LYASE-RELATED"/>
    <property type="match status" value="1"/>
</dbReference>
<dbReference type="InterPro" id="IPR012334">
    <property type="entry name" value="Pectin_lyas_fold"/>
</dbReference>
<evidence type="ECO:0000313" key="5">
    <source>
        <dbReference type="EMBL" id="HIR39753.1"/>
    </source>
</evidence>
<dbReference type="Proteomes" id="UP000824179">
    <property type="component" value="Unassembled WGS sequence"/>
</dbReference>
<dbReference type="InterPro" id="IPR006626">
    <property type="entry name" value="PbH1"/>
</dbReference>
<dbReference type="PANTHER" id="PTHR31339:SF9">
    <property type="entry name" value="PLASMIN AND FIBRONECTIN-BINDING PROTEIN A"/>
    <property type="match status" value="1"/>
</dbReference>
<organism evidence="5 6">
    <name type="scientific">Candidatus Coproplasma stercoripullorum</name>
    <dbReference type="NCBI Taxonomy" id="2840751"/>
    <lineage>
        <taxon>Bacteria</taxon>
        <taxon>Bacillati</taxon>
        <taxon>Bacillota</taxon>
        <taxon>Clostridia</taxon>
        <taxon>Eubacteriales</taxon>
        <taxon>Candidatus Coproplasma</taxon>
    </lineage>
</organism>
<evidence type="ECO:0000256" key="4">
    <source>
        <dbReference type="RuleBase" id="RU361169"/>
    </source>
</evidence>
<dbReference type="InterPro" id="IPR000743">
    <property type="entry name" value="Glyco_hydro_28"/>
</dbReference>
<dbReference type="Pfam" id="PF00295">
    <property type="entry name" value="Glyco_hydro_28"/>
    <property type="match status" value="1"/>
</dbReference>
<evidence type="ECO:0000256" key="1">
    <source>
        <dbReference type="ARBA" id="ARBA00008834"/>
    </source>
</evidence>
<reference evidence="5" key="1">
    <citation type="submission" date="2020-10" db="EMBL/GenBank/DDBJ databases">
        <authorList>
            <person name="Gilroy R."/>
        </authorList>
    </citation>
    <scope>NUCLEOTIDE SEQUENCE</scope>
    <source>
        <strain evidence="5">ChiW25-3613</strain>
    </source>
</reference>